<dbReference type="GO" id="GO:0004930">
    <property type="term" value="F:G protein-coupled receptor activity"/>
    <property type="evidence" value="ECO:0007669"/>
    <property type="project" value="UniProtKB-KW"/>
</dbReference>
<evidence type="ECO:0000256" key="2">
    <source>
        <dbReference type="ARBA" id="ARBA00022475"/>
    </source>
</evidence>
<keyword evidence="5" id="KW-0297">G-protein coupled receptor</keyword>
<gene>
    <name evidence="11" type="ORF">QTO34_003130</name>
</gene>
<dbReference type="SUPFAM" id="SSF81321">
    <property type="entry name" value="Family A G protein-coupled receptor-like"/>
    <property type="match status" value="1"/>
</dbReference>
<dbReference type="EMBL" id="JAULJE010000013">
    <property type="protein sequence ID" value="KAK1335344.1"/>
    <property type="molecule type" value="Genomic_DNA"/>
</dbReference>
<evidence type="ECO:0000256" key="9">
    <source>
        <dbReference type="ARBA" id="ARBA00061394"/>
    </source>
</evidence>
<comment type="subcellular location">
    <subcellularLocation>
        <location evidence="1">Cell membrane</location>
        <topology evidence="1">Multi-pass membrane protein</topology>
    </subcellularLocation>
</comment>
<name>A0AA40HQ68_CNENI</name>
<evidence type="ECO:0000256" key="10">
    <source>
        <dbReference type="SAM" id="Phobius"/>
    </source>
</evidence>
<evidence type="ECO:0000256" key="1">
    <source>
        <dbReference type="ARBA" id="ARBA00004651"/>
    </source>
</evidence>
<comment type="caution">
    <text evidence="11">The sequence shown here is derived from an EMBL/GenBank/DDBJ whole genome shotgun (WGS) entry which is preliminary data.</text>
</comment>
<keyword evidence="12" id="KW-1185">Reference proteome</keyword>
<comment type="similarity">
    <text evidence="9">Belongs to the G-protein coupled receptor 1 family. Mas subfamily.</text>
</comment>
<protein>
    <recommendedName>
        <fullName evidence="13">Mas-related G-protein coupled receptor member G</fullName>
    </recommendedName>
</protein>
<evidence type="ECO:0000256" key="3">
    <source>
        <dbReference type="ARBA" id="ARBA00022692"/>
    </source>
</evidence>
<evidence type="ECO:0000256" key="6">
    <source>
        <dbReference type="ARBA" id="ARBA00023136"/>
    </source>
</evidence>
<evidence type="ECO:0000256" key="7">
    <source>
        <dbReference type="ARBA" id="ARBA00023170"/>
    </source>
</evidence>
<evidence type="ECO:0000256" key="5">
    <source>
        <dbReference type="ARBA" id="ARBA00023040"/>
    </source>
</evidence>
<dbReference type="AlphaFoldDB" id="A0AA40HQ68"/>
<evidence type="ECO:0000313" key="12">
    <source>
        <dbReference type="Proteomes" id="UP001177744"/>
    </source>
</evidence>
<proteinExistence type="inferred from homology"/>
<keyword evidence="6 10" id="KW-0472">Membrane</keyword>
<keyword evidence="4 10" id="KW-1133">Transmembrane helix</keyword>
<dbReference type="PANTHER" id="PTHR11334:SF32">
    <property type="entry name" value="MAS-RELATED G-PROTEIN COUPLED RECEPTOR MEMBER G"/>
    <property type="match status" value="1"/>
</dbReference>
<feature type="transmembrane region" description="Helical" evidence="10">
    <location>
        <begin position="38"/>
        <end position="58"/>
    </location>
</feature>
<keyword evidence="3 10" id="KW-0812">Transmembrane</keyword>
<dbReference type="Gene3D" id="1.20.1070.10">
    <property type="entry name" value="Rhodopsin 7-helix transmembrane proteins"/>
    <property type="match status" value="1"/>
</dbReference>
<feature type="transmembrane region" description="Helical" evidence="10">
    <location>
        <begin position="103"/>
        <end position="125"/>
    </location>
</feature>
<dbReference type="PRINTS" id="PR02108">
    <property type="entry name" value="MRGPCRFAMILY"/>
</dbReference>
<keyword evidence="7" id="KW-0675">Receptor</keyword>
<feature type="transmembrane region" description="Helical" evidence="10">
    <location>
        <begin position="70"/>
        <end position="91"/>
    </location>
</feature>
<feature type="transmembrane region" description="Helical" evidence="10">
    <location>
        <begin position="185"/>
        <end position="208"/>
    </location>
</feature>
<evidence type="ECO:0008006" key="13">
    <source>
        <dbReference type="Google" id="ProtNLM"/>
    </source>
</evidence>
<organism evidence="11 12">
    <name type="scientific">Cnephaeus nilssonii</name>
    <name type="common">Northern bat</name>
    <name type="synonym">Eptesicus nilssonii</name>
    <dbReference type="NCBI Taxonomy" id="3371016"/>
    <lineage>
        <taxon>Eukaryota</taxon>
        <taxon>Metazoa</taxon>
        <taxon>Chordata</taxon>
        <taxon>Craniata</taxon>
        <taxon>Vertebrata</taxon>
        <taxon>Euteleostomi</taxon>
        <taxon>Mammalia</taxon>
        <taxon>Eutheria</taxon>
        <taxon>Laurasiatheria</taxon>
        <taxon>Chiroptera</taxon>
        <taxon>Yangochiroptera</taxon>
        <taxon>Vespertilionidae</taxon>
        <taxon>Cnephaeus</taxon>
    </lineage>
</organism>
<dbReference type="GO" id="GO:0005886">
    <property type="term" value="C:plasma membrane"/>
    <property type="evidence" value="ECO:0007669"/>
    <property type="project" value="UniProtKB-SubCell"/>
</dbReference>
<sequence>MGPAPASPPGAAMPAALCVPPGACSAAMFGLWRTFASVVFYLSLAVGLGGLLGNGLVLWHLGLHIRKGPFAVYALHLAAADFLFLGCQVAFSAAGAALGTQDALYFVVTFLAFAAGLWLLAAFSLELCVAEVFPACHVGWRPRHTSGVVCGLLWALTPPAVLLPADACGLLRGGARLGACVRLHAAGIAWLLALACGACGAGLVLFLRAACCSPRPRPRFYGAVLGSALLLAFCGLPYVLYWSLRPLLRFLLPPFPPLATLLACVHASARPLLYLTAGRQPGKRQPLRAVLQRALGDGAPRGPGGLALPMATV</sequence>
<dbReference type="PANTHER" id="PTHR11334">
    <property type="entry name" value="MAS-RELATED G-PROTEIN COUPLED RECEPTOR"/>
    <property type="match status" value="1"/>
</dbReference>
<feature type="transmembrane region" description="Helical" evidence="10">
    <location>
        <begin position="220"/>
        <end position="243"/>
    </location>
</feature>
<evidence type="ECO:0000256" key="4">
    <source>
        <dbReference type="ARBA" id="ARBA00022989"/>
    </source>
</evidence>
<keyword evidence="2" id="KW-1003">Cell membrane</keyword>
<dbReference type="Proteomes" id="UP001177744">
    <property type="component" value="Unassembled WGS sequence"/>
</dbReference>
<keyword evidence="8" id="KW-0807">Transducer</keyword>
<evidence type="ECO:0000256" key="8">
    <source>
        <dbReference type="ARBA" id="ARBA00023224"/>
    </source>
</evidence>
<feature type="transmembrane region" description="Helical" evidence="10">
    <location>
        <begin position="12"/>
        <end position="32"/>
    </location>
</feature>
<accession>A0AA40HQ68</accession>
<reference evidence="11" key="1">
    <citation type="submission" date="2023-06" db="EMBL/GenBank/DDBJ databases">
        <title>Reference genome for the Northern bat (Eptesicus nilssonii), a most northern bat species.</title>
        <authorList>
            <person name="Laine V.N."/>
            <person name="Pulliainen A.T."/>
            <person name="Lilley T.M."/>
        </authorList>
    </citation>
    <scope>NUCLEOTIDE SEQUENCE</scope>
    <source>
        <strain evidence="11">BLF_Eptnil</strain>
        <tissue evidence="11">Kidney</tissue>
    </source>
</reference>
<evidence type="ECO:0000313" key="11">
    <source>
        <dbReference type="EMBL" id="KAK1335344.1"/>
    </source>
</evidence>
<dbReference type="FunFam" id="1.20.1070.10:FF:000193">
    <property type="entry name" value="Mas-related G-protein coupled receptor member E"/>
    <property type="match status" value="1"/>
</dbReference>
<dbReference type="InterPro" id="IPR026234">
    <property type="entry name" value="MRGPCRFAMILY"/>
</dbReference>